<name>A0AAV7RVS6_PLEWA</name>
<evidence type="ECO:0000256" key="1">
    <source>
        <dbReference type="SAM" id="MobiDB-lite"/>
    </source>
</evidence>
<dbReference type="EMBL" id="JANPWB010000009">
    <property type="protein sequence ID" value="KAJ1156921.1"/>
    <property type="molecule type" value="Genomic_DNA"/>
</dbReference>
<keyword evidence="3" id="KW-1185">Reference proteome</keyword>
<dbReference type="Proteomes" id="UP001066276">
    <property type="component" value="Chromosome 5"/>
</dbReference>
<reference evidence="2" key="1">
    <citation type="journal article" date="2022" name="bioRxiv">
        <title>Sequencing and chromosome-scale assembly of the giantPleurodeles waltlgenome.</title>
        <authorList>
            <person name="Brown T."/>
            <person name="Elewa A."/>
            <person name="Iarovenko S."/>
            <person name="Subramanian E."/>
            <person name="Araus A.J."/>
            <person name="Petzold A."/>
            <person name="Susuki M."/>
            <person name="Suzuki K.-i.T."/>
            <person name="Hayashi T."/>
            <person name="Toyoda A."/>
            <person name="Oliveira C."/>
            <person name="Osipova E."/>
            <person name="Leigh N.D."/>
            <person name="Simon A."/>
            <person name="Yun M.H."/>
        </authorList>
    </citation>
    <scope>NUCLEOTIDE SEQUENCE</scope>
    <source>
        <strain evidence="2">20211129_DDA</strain>
        <tissue evidence="2">Liver</tissue>
    </source>
</reference>
<comment type="caution">
    <text evidence="2">The sequence shown here is derived from an EMBL/GenBank/DDBJ whole genome shotgun (WGS) entry which is preliminary data.</text>
</comment>
<proteinExistence type="predicted"/>
<sequence length="231" mass="25027">MPCGGVTKYDPCKFTLVAWGASTNPLGCCPAPLSLASLLVGEPCSHHRGRRPAPPPHFQRTGVLHFAPCSPFPAGPGPPFGIFFRRAPEPPAGSRHQARTGSQRRPRALRDQPQRCLPSSRVGFPRGPLGLRHPRRRLSAREVPGAGLFPSINYRPLRSRVLKRAPSWLPGHAPREQAWITTSQPNRPITTGLDHPVQLWHIADIGSGTLLPTLPTKVPITATSSAHALTS</sequence>
<gene>
    <name evidence="2" type="ORF">NDU88_009638</name>
</gene>
<dbReference type="AlphaFoldDB" id="A0AAV7RVS6"/>
<feature type="compositionally biased region" description="Basic residues" evidence="1">
    <location>
        <begin position="96"/>
        <end position="107"/>
    </location>
</feature>
<evidence type="ECO:0000313" key="2">
    <source>
        <dbReference type="EMBL" id="KAJ1156921.1"/>
    </source>
</evidence>
<protein>
    <submittedName>
        <fullName evidence="2">Uncharacterized protein</fullName>
    </submittedName>
</protein>
<accession>A0AAV7RVS6</accession>
<evidence type="ECO:0000313" key="3">
    <source>
        <dbReference type="Proteomes" id="UP001066276"/>
    </source>
</evidence>
<feature type="region of interest" description="Disordered" evidence="1">
    <location>
        <begin position="83"/>
        <end position="132"/>
    </location>
</feature>
<organism evidence="2 3">
    <name type="scientific">Pleurodeles waltl</name>
    <name type="common">Iberian ribbed newt</name>
    <dbReference type="NCBI Taxonomy" id="8319"/>
    <lineage>
        <taxon>Eukaryota</taxon>
        <taxon>Metazoa</taxon>
        <taxon>Chordata</taxon>
        <taxon>Craniata</taxon>
        <taxon>Vertebrata</taxon>
        <taxon>Euteleostomi</taxon>
        <taxon>Amphibia</taxon>
        <taxon>Batrachia</taxon>
        <taxon>Caudata</taxon>
        <taxon>Salamandroidea</taxon>
        <taxon>Salamandridae</taxon>
        <taxon>Pleurodelinae</taxon>
        <taxon>Pleurodeles</taxon>
    </lineage>
</organism>